<organism evidence="1 2">
    <name type="scientific">Pycnococcus provasolii</name>
    <dbReference type="NCBI Taxonomy" id="41880"/>
    <lineage>
        <taxon>Eukaryota</taxon>
        <taxon>Viridiplantae</taxon>
        <taxon>Chlorophyta</taxon>
        <taxon>Pseudoscourfieldiophyceae</taxon>
        <taxon>Pseudoscourfieldiales</taxon>
        <taxon>Pycnococcaceae</taxon>
        <taxon>Pycnococcus</taxon>
    </lineage>
</organism>
<accession>A0A830H784</accession>
<dbReference type="Proteomes" id="UP000660262">
    <property type="component" value="Unassembled WGS sequence"/>
</dbReference>
<dbReference type="EMBL" id="BNJQ01000002">
    <property type="protein sequence ID" value="GHP01910.1"/>
    <property type="molecule type" value="Genomic_DNA"/>
</dbReference>
<gene>
    <name evidence="1" type="ORF">PPROV_000066700</name>
</gene>
<evidence type="ECO:0000313" key="1">
    <source>
        <dbReference type="EMBL" id="GHP01910.1"/>
    </source>
</evidence>
<dbReference type="AlphaFoldDB" id="A0A830H784"/>
<reference evidence="1" key="1">
    <citation type="submission" date="2020-10" db="EMBL/GenBank/DDBJ databases">
        <title>Unveiling of a novel bifunctional photoreceptor, Dualchrome1, isolated from a cosmopolitan green alga.</title>
        <authorList>
            <person name="Suzuki S."/>
            <person name="Kawachi M."/>
        </authorList>
    </citation>
    <scope>NUCLEOTIDE SEQUENCE</scope>
    <source>
        <strain evidence="1">NIES 2893</strain>
    </source>
</reference>
<keyword evidence="2" id="KW-1185">Reference proteome</keyword>
<sequence length="139" mass="15758">MIYVIDLFNGLAQDDELKLLNKTTRKEDTDMGEQLRLCKKLDKLAVAWLRDQYSEAKAKILLETTGLYVKGGDHGVEANDARPSLYFDSASRRPVPQFRQMTTTLEIPYFKEYENDGLKDLGARGLAIEKQVRAQSSLG</sequence>
<comment type="caution">
    <text evidence="1">The sequence shown here is derived from an EMBL/GenBank/DDBJ whole genome shotgun (WGS) entry which is preliminary data.</text>
</comment>
<proteinExistence type="predicted"/>
<protein>
    <submittedName>
        <fullName evidence="1">Uncharacterized protein</fullName>
    </submittedName>
</protein>
<evidence type="ECO:0000313" key="2">
    <source>
        <dbReference type="Proteomes" id="UP000660262"/>
    </source>
</evidence>
<name>A0A830H784_9CHLO</name>